<proteinExistence type="predicted"/>
<comment type="caution">
    <text evidence="2">The sequence shown here is derived from an EMBL/GenBank/DDBJ whole genome shotgun (WGS) entry which is preliminary data.</text>
</comment>
<sequence>MLPPAALDPAARANIYTSTGGPRELRPPPPLVSLATPQHRPSPDIVFGCGPSICMQPSFAWRFLNHVQDASEPLHTNLRHRRLYLEKLGLVGSCDALLEPAFGNGKREGRADFHLDLHISTSRRSIGYPSPATHNARDLSLKSGRPQSYATSASPLVPRIAEQPGGTLIDLAGYQALYVYTHRESSQSHDGPGLLLRLAGGLKGCAGTADTGLKGRAHRFVVVLAVEVHQTLVTYLLQFS</sequence>
<gene>
    <name evidence="2" type="ORF">B0H16DRAFT_1726177</name>
</gene>
<evidence type="ECO:0000313" key="3">
    <source>
        <dbReference type="Proteomes" id="UP001215598"/>
    </source>
</evidence>
<protein>
    <submittedName>
        <fullName evidence="2">Uncharacterized protein</fullName>
    </submittedName>
</protein>
<evidence type="ECO:0000256" key="1">
    <source>
        <dbReference type="SAM" id="MobiDB-lite"/>
    </source>
</evidence>
<keyword evidence="3" id="KW-1185">Reference proteome</keyword>
<evidence type="ECO:0000313" key="2">
    <source>
        <dbReference type="EMBL" id="KAJ7746990.1"/>
    </source>
</evidence>
<dbReference type="EMBL" id="JARKIB010000078">
    <property type="protein sequence ID" value="KAJ7746990.1"/>
    <property type="molecule type" value="Genomic_DNA"/>
</dbReference>
<feature type="region of interest" description="Disordered" evidence="1">
    <location>
        <begin position="126"/>
        <end position="147"/>
    </location>
</feature>
<reference evidence="2" key="1">
    <citation type="submission" date="2023-03" db="EMBL/GenBank/DDBJ databases">
        <title>Massive genome expansion in bonnet fungi (Mycena s.s.) driven by repeated elements and novel gene families across ecological guilds.</title>
        <authorList>
            <consortium name="Lawrence Berkeley National Laboratory"/>
            <person name="Harder C.B."/>
            <person name="Miyauchi S."/>
            <person name="Viragh M."/>
            <person name="Kuo A."/>
            <person name="Thoen E."/>
            <person name="Andreopoulos B."/>
            <person name="Lu D."/>
            <person name="Skrede I."/>
            <person name="Drula E."/>
            <person name="Henrissat B."/>
            <person name="Morin E."/>
            <person name="Kohler A."/>
            <person name="Barry K."/>
            <person name="LaButti K."/>
            <person name="Morin E."/>
            <person name="Salamov A."/>
            <person name="Lipzen A."/>
            <person name="Mereny Z."/>
            <person name="Hegedus B."/>
            <person name="Baldrian P."/>
            <person name="Stursova M."/>
            <person name="Weitz H."/>
            <person name="Taylor A."/>
            <person name="Grigoriev I.V."/>
            <person name="Nagy L.G."/>
            <person name="Martin F."/>
            <person name="Kauserud H."/>
        </authorList>
    </citation>
    <scope>NUCLEOTIDE SEQUENCE</scope>
    <source>
        <strain evidence="2">CBHHK182m</strain>
    </source>
</reference>
<feature type="region of interest" description="Disordered" evidence="1">
    <location>
        <begin position="1"/>
        <end position="33"/>
    </location>
</feature>
<organism evidence="2 3">
    <name type="scientific">Mycena metata</name>
    <dbReference type="NCBI Taxonomy" id="1033252"/>
    <lineage>
        <taxon>Eukaryota</taxon>
        <taxon>Fungi</taxon>
        <taxon>Dikarya</taxon>
        <taxon>Basidiomycota</taxon>
        <taxon>Agaricomycotina</taxon>
        <taxon>Agaricomycetes</taxon>
        <taxon>Agaricomycetidae</taxon>
        <taxon>Agaricales</taxon>
        <taxon>Marasmiineae</taxon>
        <taxon>Mycenaceae</taxon>
        <taxon>Mycena</taxon>
    </lineage>
</organism>
<feature type="compositionally biased region" description="Low complexity" evidence="1">
    <location>
        <begin position="1"/>
        <end position="13"/>
    </location>
</feature>
<accession>A0AAD7N6Y4</accession>
<name>A0AAD7N6Y4_9AGAR</name>
<dbReference type="Proteomes" id="UP001215598">
    <property type="component" value="Unassembled WGS sequence"/>
</dbReference>
<dbReference type="AlphaFoldDB" id="A0AAD7N6Y4"/>